<evidence type="ECO:0000259" key="3">
    <source>
        <dbReference type="Pfam" id="PF15304"/>
    </source>
</evidence>
<evidence type="ECO:0000313" key="4">
    <source>
        <dbReference type="Ensembl" id="ENSFCTP00005054127.1"/>
    </source>
</evidence>
<reference evidence="4" key="3">
    <citation type="submission" date="2025-09" db="UniProtKB">
        <authorList>
            <consortium name="Ensembl"/>
        </authorList>
    </citation>
    <scope>IDENTIFICATION</scope>
    <source>
        <strain evidence="4">breed Abyssinian</strain>
    </source>
</reference>
<dbReference type="Ensembl" id="ENSFCTT00005077352.1">
    <property type="protein sequence ID" value="ENSFCTP00005054127.1"/>
    <property type="gene ID" value="ENSFCTG00005027381.1"/>
</dbReference>
<sequence length="750" mass="79046">MDRVTRYPIFGIPHSPRVGGLGLEEGTGHTFELVDVGPAASGWDQNKPRALPADREAGPNAAGPKASRSPCALLDRPAPWRLGREGDDKEEAKACRRHPRDAQPTRPRSLEREHQAVIQGQALRKGSTAATLQGRPAHGDPGSPGQAQSGPPEEHAVDREQINFLAARRQFLSLEQAGAAAAQNLPARAAPACAPPAVGQASTASGGLPPASGCAVPPKPQGRDAVSGEKGGAGGLPAAPGARAVGGRGSRSRVGSPEPPGETPIEREIRRAQEREADLRKQRGLRQAASQQEMVEIPTRPLLTKVGLASAPRRDRGRPSLYVQRDLVQETQREEDHRREGLKLGEPSTPAGAALGPQPGLRKALSSDSILGLAREDGPACPAPAVRKEDRGIPADALQPHLRPGSPRLACPALHASGRPGGLSAAEAEAVGSPQATGSPWRLSESSGKPAGAKPQCPKPREGPPPAKRGVIRQEHFCLRPLRFRVPDGPLQAAAPRVPGWEGAGILASTLQRSQSSELLEKEVESVLQREREVAEERRQALFPEVFSPPPNADATDDDEPDGSRSSSAASGEGGGRRGWEHLGGSGGRSLYLSCGFRRRTSTLPCQGCEGLRVSCPPPSAAAQFVPPTARALPVCPSVLPFPRGQRLGASRAGVWSRVPGTLLTPPSPRAGVTGSYSVSESHFFTPIHLSGVAGAPTQKKRKEPRYASLSASDHINSEVLEATRVTRHTNAKARCWEARIYANADEGKG</sequence>
<name>A0ABI8A4P2_FELCA</name>
<evidence type="ECO:0000313" key="5">
    <source>
        <dbReference type="Proteomes" id="UP000823872"/>
    </source>
</evidence>
<keyword evidence="1" id="KW-0175">Coiled coil</keyword>
<dbReference type="InterPro" id="IPR042779">
    <property type="entry name" value="MISP/MISP3-like"/>
</dbReference>
<dbReference type="PANTHER" id="PTHR18839:SF3">
    <property type="entry name" value="MITOTIC INTERACTOR AND SUBSTRATE OF PLK1"/>
    <property type="match status" value="1"/>
</dbReference>
<accession>A0ABI8A4P2</accession>
<reference evidence="4 5" key="1">
    <citation type="submission" date="2021-02" db="EMBL/GenBank/DDBJ databases">
        <title>Safari Cat Assemblies.</title>
        <authorList>
            <person name="Bredemeyer K.R."/>
            <person name="Murphy W.J."/>
        </authorList>
    </citation>
    <scope>NUCLEOTIDE SEQUENCE [LARGE SCALE GENOMIC DNA]</scope>
</reference>
<keyword evidence="5" id="KW-1185">Reference proteome</keyword>
<dbReference type="Proteomes" id="UP000823872">
    <property type="component" value="Chromosome A2"/>
</dbReference>
<evidence type="ECO:0000256" key="2">
    <source>
        <dbReference type="SAM" id="MobiDB-lite"/>
    </source>
</evidence>
<feature type="compositionally biased region" description="Basic and acidic residues" evidence="2">
    <location>
        <begin position="327"/>
        <end position="343"/>
    </location>
</feature>
<feature type="domain" description="A-kinase anchor protein 2 C-terminal" evidence="3">
    <location>
        <begin position="666"/>
        <end position="743"/>
    </location>
</feature>
<feature type="compositionally biased region" description="Basic and acidic residues" evidence="2">
    <location>
        <begin position="82"/>
        <end position="115"/>
    </location>
</feature>
<organism evidence="4 5">
    <name type="scientific">Felis catus</name>
    <name type="common">Cat</name>
    <name type="synonym">Felis silvestris catus</name>
    <dbReference type="NCBI Taxonomy" id="9685"/>
    <lineage>
        <taxon>Eukaryota</taxon>
        <taxon>Metazoa</taxon>
        <taxon>Chordata</taxon>
        <taxon>Craniata</taxon>
        <taxon>Vertebrata</taxon>
        <taxon>Euteleostomi</taxon>
        <taxon>Mammalia</taxon>
        <taxon>Eutheria</taxon>
        <taxon>Laurasiatheria</taxon>
        <taxon>Carnivora</taxon>
        <taxon>Feliformia</taxon>
        <taxon>Felidae</taxon>
        <taxon>Felinae</taxon>
        <taxon>Felis</taxon>
    </lineage>
</organism>
<reference evidence="4" key="2">
    <citation type="submission" date="2025-08" db="UniProtKB">
        <authorList>
            <consortium name="Ensembl"/>
        </authorList>
    </citation>
    <scope>IDENTIFICATION</scope>
    <source>
        <strain evidence="4">breed Abyssinian</strain>
    </source>
</reference>
<feature type="compositionally biased region" description="Basic and acidic residues" evidence="2">
    <location>
        <begin position="264"/>
        <end position="281"/>
    </location>
</feature>
<feature type="compositionally biased region" description="Low complexity" evidence="2">
    <location>
        <begin position="179"/>
        <end position="197"/>
    </location>
</feature>
<feature type="compositionally biased region" description="Low complexity" evidence="2">
    <location>
        <begin position="139"/>
        <end position="151"/>
    </location>
</feature>
<feature type="compositionally biased region" description="Basic and acidic residues" evidence="2">
    <location>
        <begin position="152"/>
        <end position="161"/>
    </location>
</feature>
<feature type="region of interest" description="Disordered" evidence="2">
    <location>
        <begin position="38"/>
        <end position="162"/>
    </location>
</feature>
<feature type="domain" description="A-kinase anchor protein 2 C-terminal" evidence="3">
    <location>
        <begin position="297"/>
        <end position="576"/>
    </location>
</feature>
<dbReference type="GeneTree" id="ENSGT00940000154739"/>
<protein>
    <recommendedName>
        <fullName evidence="3">A-kinase anchor protein 2 C-terminal domain-containing protein</fullName>
    </recommendedName>
</protein>
<dbReference type="InterPro" id="IPR029304">
    <property type="entry name" value="AKAP2_C"/>
</dbReference>
<proteinExistence type="predicted"/>
<feature type="region of interest" description="Disordered" evidence="2">
    <location>
        <begin position="540"/>
        <end position="583"/>
    </location>
</feature>
<evidence type="ECO:0000256" key="1">
    <source>
        <dbReference type="ARBA" id="ARBA00023054"/>
    </source>
</evidence>
<dbReference type="Pfam" id="PF15304">
    <property type="entry name" value="AKAP2_C"/>
    <property type="match status" value="2"/>
</dbReference>
<dbReference type="PANTHER" id="PTHR18839">
    <property type="entry name" value="MITOTIC INTERACTOR AND SUBSTRATE OF PLK1 MISP FAMILY MEMBER"/>
    <property type="match status" value="1"/>
</dbReference>
<gene>
    <name evidence="4" type="primary">MISP</name>
</gene>
<feature type="region of interest" description="Disordered" evidence="2">
    <location>
        <begin position="179"/>
        <end position="474"/>
    </location>
</feature>